<dbReference type="RefSeq" id="WP_314803815.1">
    <property type="nucleotide sequence ID" value="NZ_CP130319.1"/>
</dbReference>
<dbReference type="SUPFAM" id="SSF161098">
    <property type="entry name" value="MetI-like"/>
    <property type="match status" value="1"/>
</dbReference>
<dbReference type="Proteomes" id="UP001304650">
    <property type="component" value="Chromosome"/>
</dbReference>
<evidence type="ECO:0000256" key="6">
    <source>
        <dbReference type="RuleBase" id="RU363032"/>
    </source>
</evidence>
<keyword evidence="9" id="KW-1185">Reference proteome</keyword>
<dbReference type="Pfam" id="PF00528">
    <property type="entry name" value="BPD_transp_1"/>
    <property type="match status" value="1"/>
</dbReference>
<evidence type="ECO:0000313" key="9">
    <source>
        <dbReference type="Proteomes" id="UP001304650"/>
    </source>
</evidence>
<feature type="transmembrane region" description="Helical" evidence="6">
    <location>
        <begin position="251"/>
        <end position="271"/>
    </location>
</feature>
<dbReference type="PANTHER" id="PTHR43496:SF1">
    <property type="entry name" value="POLYGALACTURONAN_RHAMNOGALACTURONAN TRANSPORT SYSTEM PERMEASE PROTEIN YTEP"/>
    <property type="match status" value="1"/>
</dbReference>
<organism evidence="8 9">
    <name type="scientific">Paenibacillus roseopurpureus</name>
    <dbReference type="NCBI Taxonomy" id="2918901"/>
    <lineage>
        <taxon>Bacteria</taxon>
        <taxon>Bacillati</taxon>
        <taxon>Bacillota</taxon>
        <taxon>Bacilli</taxon>
        <taxon>Bacillales</taxon>
        <taxon>Paenibacillaceae</taxon>
        <taxon>Paenibacillus</taxon>
    </lineage>
</organism>
<comment type="similarity">
    <text evidence="6">Belongs to the binding-protein-dependent transport system permease family.</text>
</comment>
<dbReference type="PROSITE" id="PS50928">
    <property type="entry name" value="ABC_TM1"/>
    <property type="match status" value="1"/>
</dbReference>
<dbReference type="InterPro" id="IPR035906">
    <property type="entry name" value="MetI-like_sf"/>
</dbReference>
<dbReference type="KEGG" id="proo:MJB10_09215"/>
<dbReference type="GO" id="GO:0005886">
    <property type="term" value="C:plasma membrane"/>
    <property type="evidence" value="ECO:0007669"/>
    <property type="project" value="UniProtKB-SubCell"/>
</dbReference>
<keyword evidence="2 6" id="KW-0813">Transport</keyword>
<evidence type="ECO:0000256" key="3">
    <source>
        <dbReference type="ARBA" id="ARBA00022692"/>
    </source>
</evidence>
<dbReference type="InterPro" id="IPR000515">
    <property type="entry name" value="MetI-like"/>
</dbReference>
<evidence type="ECO:0000256" key="2">
    <source>
        <dbReference type="ARBA" id="ARBA00022448"/>
    </source>
</evidence>
<comment type="subcellular location">
    <subcellularLocation>
        <location evidence="6">Cell membrane</location>
        <topology evidence="6">Multi-pass membrane protein</topology>
    </subcellularLocation>
    <subcellularLocation>
        <location evidence="1">Membrane</location>
        <topology evidence="1">Multi-pass membrane protein</topology>
    </subcellularLocation>
</comment>
<dbReference type="AlphaFoldDB" id="A0AA96LUH1"/>
<feature type="transmembrane region" description="Helical" evidence="6">
    <location>
        <begin position="153"/>
        <end position="172"/>
    </location>
</feature>
<dbReference type="GO" id="GO:0055085">
    <property type="term" value="P:transmembrane transport"/>
    <property type="evidence" value="ECO:0007669"/>
    <property type="project" value="InterPro"/>
</dbReference>
<keyword evidence="4 6" id="KW-1133">Transmembrane helix</keyword>
<reference evidence="8" key="1">
    <citation type="submission" date="2022-02" db="EMBL/GenBank/DDBJ databases">
        <title>Paenibacillus sp. MBLB1832 Whole Genome Shotgun Sequencing.</title>
        <authorList>
            <person name="Hwang C.Y."/>
            <person name="Cho E.-S."/>
            <person name="Seo M.-J."/>
        </authorList>
    </citation>
    <scope>NUCLEOTIDE SEQUENCE</scope>
    <source>
        <strain evidence="8">MBLB1832</strain>
    </source>
</reference>
<feature type="transmembrane region" description="Helical" evidence="6">
    <location>
        <begin position="98"/>
        <end position="118"/>
    </location>
</feature>
<sequence length="280" mass="31869">MLLLFLFNIVPMYGILIAFKDFIPSKGIWNSPWVGLQYFDFMMQLPDVWLVTKNTIIIAGLKILLGFPVPIIVALLLNEIGRSWFKRTVQTIVYLPNFLSWVILSGLILDVFAVNGGLVNSFLKFFSIEPIYFLGDNTYFRSIIISTDIWKNFGWGTVIYMAALTSIDPSLYESAIMDGASRWKQTLHITIPGIVPIIMLTAILSMGNILNAGFDQIFNLYNPLVMKTGDIIDTYVYRVAFNDANWSLSTMVGLIKSVVNSLLIVTGYWMAYKWTDYRVF</sequence>
<accession>A0AA96LUH1</accession>
<feature type="transmembrane region" description="Helical" evidence="6">
    <location>
        <begin position="193"/>
        <end position="214"/>
    </location>
</feature>
<name>A0AA96LUH1_9BACL</name>
<keyword evidence="5 6" id="KW-0472">Membrane</keyword>
<evidence type="ECO:0000256" key="5">
    <source>
        <dbReference type="ARBA" id="ARBA00023136"/>
    </source>
</evidence>
<protein>
    <submittedName>
        <fullName evidence="8">ABC transporter permease subunit</fullName>
    </submittedName>
</protein>
<dbReference type="Gene3D" id="1.10.3720.10">
    <property type="entry name" value="MetI-like"/>
    <property type="match status" value="1"/>
</dbReference>
<dbReference type="CDD" id="cd06261">
    <property type="entry name" value="TM_PBP2"/>
    <property type="match status" value="1"/>
</dbReference>
<dbReference type="PANTHER" id="PTHR43496">
    <property type="entry name" value="PROTEIN LPLB"/>
    <property type="match status" value="1"/>
</dbReference>
<gene>
    <name evidence="8" type="ORF">MJB10_09215</name>
</gene>
<keyword evidence="3 6" id="KW-0812">Transmembrane</keyword>
<proteinExistence type="inferred from homology"/>
<feature type="transmembrane region" description="Helical" evidence="6">
    <location>
        <begin position="56"/>
        <end position="77"/>
    </location>
</feature>
<dbReference type="EMBL" id="CP130319">
    <property type="protein sequence ID" value="WNR46254.1"/>
    <property type="molecule type" value="Genomic_DNA"/>
</dbReference>
<evidence type="ECO:0000259" key="7">
    <source>
        <dbReference type="PROSITE" id="PS50928"/>
    </source>
</evidence>
<evidence type="ECO:0000256" key="4">
    <source>
        <dbReference type="ARBA" id="ARBA00022989"/>
    </source>
</evidence>
<feature type="domain" description="ABC transmembrane type-1" evidence="7">
    <location>
        <begin position="52"/>
        <end position="267"/>
    </location>
</feature>
<evidence type="ECO:0000313" key="8">
    <source>
        <dbReference type="EMBL" id="WNR46254.1"/>
    </source>
</evidence>
<evidence type="ECO:0000256" key="1">
    <source>
        <dbReference type="ARBA" id="ARBA00004141"/>
    </source>
</evidence>